<feature type="domain" description="Glycosyltransferase 2-like" evidence="2">
    <location>
        <begin position="4"/>
        <end position="117"/>
    </location>
</feature>
<dbReference type="PANTHER" id="PTHR43630:SF2">
    <property type="entry name" value="GLYCOSYLTRANSFERASE"/>
    <property type="match status" value="1"/>
</dbReference>
<dbReference type="InterPro" id="IPR001173">
    <property type="entry name" value="Glyco_trans_2-like"/>
</dbReference>
<evidence type="ECO:0000259" key="2">
    <source>
        <dbReference type="Pfam" id="PF00535"/>
    </source>
</evidence>
<dbReference type="Proteomes" id="UP001180487">
    <property type="component" value="Unassembled WGS sequence"/>
</dbReference>
<sequence>MGLSVVIITKNEALNLAPCLESVAFADELVVVDSGSTDGTLQIAQSFGAKILQTPDWPGFGRQKNRAVDMATQDWILSIDADERIGPVLRDEIMATMASPTHKVYALNRRSSYCGQTMNHSGWYPDPVVRLFQRGAARFSDDLVHESLRTSLPIGALQGPMAHLSFRNLESVLDKVNRYSTAGAQALANKGKSASLGKALLHGFWAFFRTYVVRRGFLDGRMGLVLAISNAEGTYYRYLKLWLLQRPVDEKEPA</sequence>
<reference evidence="3 4" key="1">
    <citation type="submission" date="2023-07" db="EMBL/GenBank/DDBJ databases">
        <title>Sorghum-associated microbial communities from plants grown in Nebraska, USA.</title>
        <authorList>
            <person name="Schachtman D."/>
        </authorList>
    </citation>
    <scope>NUCLEOTIDE SEQUENCE [LARGE SCALE GENOMIC DNA]</scope>
    <source>
        <strain evidence="3 4">BE313</strain>
    </source>
</reference>
<dbReference type="RefSeq" id="WP_116608574.1">
    <property type="nucleotide sequence ID" value="NZ_JAVDXT010000002.1"/>
</dbReference>
<dbReference type="Gene3D" id="3.90.550.10">
    <property type="entry name" value="Spore Coat Polysaccharide Biosynthesis Protein SpsA, Chain A"/>
    <property type="match status" value="1"/>
</dbReference>
<dbReference type="Pfam" id="PF00535">
    <property type="entry name" value="Glycos_transf_2"/>
    <property type="match status" value="1"/>
</dbReference>
<keyword evidence="4" id="KW-1185">Reference proteome</keyword>
<gene>
    <name evidence="3" type="ORF">J2X19_003021</name>
</gene>
<dbReference type="SUPFAM" id="SSF53448">
    <property type="entry name" value="Nucleotide-diphospho-sugar transferases"/>
    <property type="match status" value="1"/>
</dbReference>
<evidence type="ECO:0000313" key="3">
    <source>
        <dbReference type="EMBL" id="MDR7378342.1"/>
    </source>
</evidence>
<comment type="similarity">
    <text evidence="1">Belongs to the glycosyltransferase 2 family. WaaE/KdtX subfamily.</text>
</comment>
<protein>
    <submittedName>
        <fullName evidence="3">Glycosyltransferase involved in cell wall biosynthesis</fullName>
    </submittedName>
</protein>
<dbReference type="EMBL" id="JAVDXT010000002">
    <property type="protein sequence ID" value="MDR7378342.1"/>
    <property type="molecule type" value="Genomic_DNA"/>
</dbReference>
<proteinExistence type="inferred from homology"/>
<name>A0ABU2CAH6_9BURK</name>
<dbReference type="CDD" id="cd02511">
    <property type="entry name" value="Beta4Glucosyltransferase"/>
    <property type="match status" value="1"/>
</dbReference>
<accession>A0ABU2CAH6</accession>
<evidence type="ECO:0000313" key="4">
    <source>
        <dbReference type="Proteomes" id="UP001180487"/>
    </source>
</evidence>
<comment type="caution">
    <text evidence="3">The sequence shown here is derived from an EMBL/GenBank/DDBJ whole genome shotgun (WGS) entry which is preliminary data.</text>
</comment>
<dbReference type="InterPro" id="IPR029044">
    <property type="entry name" value="Nucleotide-diphossugar_trans"/>
</dbReference>
<dbReference type="PANTHER" id="PTHR43630">
    <property type="entry name" value="POLY-BETA-1,6-N-ACETYL-D-GLUCOSAMINE SYNTHASE"/>
    <property type="match status" value="1"/>
</dbReference>
<organism evidence="3 4">
    <name type="scientific">Rhodoferax ferrireducens</name>
    <dbReference type="NCBI Taxonomy" id="192843"/>
    <lineage>
        <taxon>Bacteria</taxon>
        <taxon>Pseudomonadati</taxon>
        <taxon>Pseudomonadota</taxon>
        <taxon>Betaproteobacteria</taxon>
        <taxon>Burkholderiales</taxon>
        <taxon>Comamonadaceae</taxon>
        <taxon>Rhodoferax</taxon>
    </lineage>
</organism>
<evidence type="ECO:0000256" key="1">
    <source>
        <dbReference type="ARBA" id="ARBA00038494"/>
    </source>
</evidence>